<accession>A0AAW2YZN7</accession>
<keyword evidence="3" id="KW-1185">Reference proteome</keyword>
<dbReference type="AlphaFoldDB" id="A0AAW2YZN7"/>
<evidence type="ECO:0000313" key="2">
    <source>
        <dbReference type="EMBL" id="KAL0482076.1"/>
    </source>
</evidence>
<gene>
    <name evidence="2" type="ORF">AKO1_013256</name>
</gene>
<feature type="compositionally biased region" description="Low complexity" evidence="1">
    <location>
        <begin position="14"/>
        <end position="27"/>
    </location>
</feature>
<comment type="caution">
    <text evidence="2">The sequence shown here is derived from an EMBL/GenBank/DDBJ whole genome shotgun (WGS) entry which is preliminary data.</text>
</comment>
<feature type="compositionally biased region" description="Basic and acidic residues" evidence="1">
    <location>
        <begin position="1"/>
        <end position="11"/>
    </location>
</feature>
<evidence type="ECO:0000313" key="3">
    <source>
        <dbReference type="Proteomes" id="UP001431209"/>
    </source>
</evidence>
<reference evidence="2 3" key="1">
    <citation type="submission" date="2024-03" db="EMBL/GenBank/DDBJ databases">
        <title>The Acrasis kona genome and developmental transcriptomes reveal deep origins of eukaryotic multicellular pathways.</title>
        <authorList>
            <person name="Sheikh S."/>
            <person name="Fu C.-J."/>
            <person name="Brown M.W."/>
            <person name="Baldauf S.L."/>
        </authorList>
    </citation>
    <scope>NUCLEOTIDE SEQUENCE [LARGE SCALE GENOMIC DNA]</scope>
    <source>
        <strain evidence="2 3">ATCC MYA-3509</strain>
    </source>
</reference>
<dbReference type="Gene3D" id="1.10.510.10">
    <property type="entry name" value="Transferase(Phosphotransferase) domain 1"/>
    <property type="match status" value="1"/>
</dbReference>
<dbReference type="SUPFAM" id="SSF56112">
    <property type="entry name" value="Protein kinase-like (PK-like)"/>
    <property type="match status" value="1"/>
</dbReference>
<evidence type="ECO:0008006" key="4">
    <source>
        <dbReference type="Google" id="ProtNLM"/>
    </source>
</evidence>
<organism evidence="2 3">
    <name type="scientific">Acrasis kona</name>
    <dbReference type="NCBI Taxonomy" id="1008807"/>
    <lineage>
        <taxon>Eukaryota</taxon>
        <taxon>Discoba</taxon>
        <taxon>Heterolobosea</taxon>
        <taxon>Tetramitia</taxon>
        <taxon>Eutetramitia</taxon>
        <taxon>Acrasidae</taxon>
        <taxon>Acrasis</taxon>
    </lineage>
</organism>
<name>A0AAW2YZN7_9EUKA</name>
<feature type="region of interest" description="Disordered" evidence="1">
    <location>
        <begin position="342"/>
        <end position="368"/>
    </location>
</feature>
<evidence type="ECO:0000256" key="1">
    <source>
        <dbReference type="SAM" id="MobiDB-lite"/>
    </source>
</evidence>
<dbReference type="EMBL" id="JAOPGA020000814">
    <property type="protein sequence ID" value="KAL0482076.1"/>
    <property type="molecule type" value="Genomic_DNA"/>
</dbReference>
<proteinExistence type="predicted"/>
<sequence>MKIEANKDPKRQRTSYSELPSPTTSPSLFNDISHSVFDTQIFGTYEQNSPDGSNKRKRLPASTYEHMGTVFFHDQHDTIMSQIRMEVDDDTKDLLAKKSSFIQIEQNIISMLGPRHPYILQPVLPAPDMSEYEGEWDDVILYDYASPINRTIGRLDALSEEKVDSDILDSRFTRMRQFLRQSLGALSVCHSRFIVHNNISLHSAFLAGEDKNVKLCGLEHAIKFESDQVVQFRSCALKDLQDFSFVIAELALGRKIENKNDMSQVFASGHACTTQFKKQSIRLRKLIKDLYNKRIATAQDALQHSYFQSRTHCKEFRELELKEKTRICLMTVNTSSITKFGNNKTASANTNMMRTDKENVPPQQNRRL</sequence>
<feature type="compositionally biased region" description="Polar residues" evidence="1">
    <location>
        <begin position="342"/>
        <end position="353"/>
    </location>
</feature>
<dbReference type="InterPro" id="IPR011009">
    <property type="entry name" value="Kinase-like_dom_sf"/>
</dbReference>
<feature type="region of interest" description="Disordered" evidence="1">
    <location>
        <begin position="1"/>
        <end position="30"/>
    </location>
</feature>
<dbReference type="Proteomes" id="UP001431209">
    <property type="component" value="Unassembled WGS sequence"/>
</dbReference>
<protein>
    <recommendedName>
        <fullName evidence="4">Protein kinase domain-containing protein</fullName>
    </recommendedName>
</protein>